<feature type="region of interest" description="Disordered" evidence="1">
    <location>
        <begin position="514"/>
        <end position="552"/>
    </location>
</feature>
<dbReference type="PROSITE" id="PS50132">
    <property type="entry name" value="RGS"/>
    <property type="match status" value="1"/>
</dbReference>
<evidence type="ECO:0000259" key="2">
    <source>
        <dbReference type="PROSITE" id="PS50132"/>
    </source>
</evidence>
<keyword evidence="4" id="KW-1185">Reference proteome</keyword>
<feature type="region of interest" description="Disordered" evidence="1">
    <location>
        <begin position="347"/>
        <end position="368"/>
    </location>
</feature>
<organism evidence="3 4">
    <name type="scientific">Naegleria lovaniensis</name>
    <name type="common">Amoeba</name>
    <dbReference type="NCBI Taxonomy" id="51637"/>
    <lineage>
        <taxon>Eukaryota</taxon>
        <taxon>Discoba</taxon>
        <taxon>Heterolobosea</taxon>
        <taxon>Tetramitia</taxon>
        <taxon>Eutetramitia</taxon>
        <taxon>Vahlkampfiidae</taxon>
        <taxon>Naegleria</taxon>
    </lineage>
</organism>
<feature type="compositionally biased region" description="Polar residues" evidence="1">
    <location>
        <begin position="540"/>
        <end position="552"/>
    </location>
</feature>
<feature type="compositionally biased region" description="Low complexity" evidence="1">
    <location>
        <begin position="352"/>
        <end position="366"/>
    </location>
</feature>
<dbReference type="Proteomes" id="UP000816034">
    <property type="component" value="Unassembled WGS sequence"/>
</dbReference>
<reference evidence="3 4" key="1">
    <citation type="journal article" date="2018" name="BMC Genomics">
        <title>The genome of Naegleria lovaniensis, the basis for a comparative approach to unravel pathogenicity factors of the human pathogenic amoeba N. fowleri.</title>
        <authorList>
            <person name="Liechti N."/>
            <person name="Schurch N."/>
            <person name="Bruggmann R."/>
            <person name="Wittwer M."/>
        </authorList>
    </citation>
    <scope>NUCLEOTIDE SEQUENCE [LARGE SCALE GENOMIC DNA]</scope>
    <source>
        <strain evidence="3 4">ATCC 30569</strain>
    </source>
</reference>
<accession>A0AA88GTH9</accession>
<evidence type="ECO:0000313" key="4">
    <source>
        <dbReference type="Proteomes" id="UP000816034"/>
    </source>
</evidence>
<gene>
    <name evidence="3" type="ORF">C9374_002887</name>
</gene>
<dbReference type="InterPro" id="IPR036305">
    <property type="entry name" value="RGS_sf"/>
</dbReference>
<dbReference type="Gene3D" id="1.10.167.10">
    <property type="entry name" value="Regulator of G-protein Signalling 4, domain 2"/>
    <property type="match status" value="1"/>
</dbReference>
<comment type="caution">
    <text evidence="3">The sequence shown here is derived from an EMBL/GenBank/DDBJ whole genome shotgun (WGS) entry which is preliminary data.</text>
</comment>
<dbReference type="Pfam" id="PF00615">
    <property type="entry name" value="RGS"/>
    <property type="match status" value="1"/>
</dbReference>
<dbReference type="InterPro" id="IPR016137">
    <property type="entry name" value="RGS"/>
</dbReference>
<dbReference type="AlphaFoldDB" id="A0AA88GTH9"/>
<sequence length="581" mass="66548">MPFIYSLSTTIHSTNSQNQREINFESFLSNDECKQVFKEFLSRSKCDEIILFWDELNSYKSYYQQVLTFYKKSSIRKKNKLVLSLVERVNYIVNTFINSNSVLELNLDSKIKVRVCEVLESVNKKLSVEGDVFSMLNDDPIEVLTCTMDHLHPIHLFGDVETSVCIDLKSQIPTFIRSSIGTSFFLTKGAEFFNRMDFSYPTCQLLYLFNNSFTCHADEISHAIALGRDNAYTQWQCIKKSSESFPYELHMSQPSFGFRIAKLEMLVPIEKDELIQIFASMEFLKLIEDVSEVQCKSQTPTPLSEGGTPRNKEIDLGLVISSNHAQISMPQQVSPVTPVSLSMDLDSTTAKSISEPSTTPSSPSSPRIQLCTSSRLLTQTPNSIFSKKEKTLEYIQTTVYDPDIDTVIHLSKTLDQGEVSFLSPRIPSLRTMDFSSKIFRKNSNVKSEPHGQKQHFSHFLFQNHPVMKNSCLLVNIFSCESNFRCKQQMKARTTRMMNALNHCFELRKCQTTDQNYKNRKSRTESSASSSSWSSENSNTLQDPTRMNHSSTTLLDDPLGIIQSLQENNEKFPHKRWTKCQY</sequence>
<proteinExistence type="predicted"/>
<dbReference type="EMBL" id="PYSW02000017">
    <property type="protein sequence ID" value="KAG2385738.1"/>
    <property type="molecule type" value="Genomic_DNA"/>
</dbReference>
<dbReference type="GeneID" id="68095342"/>
<feature type="compositionally biased region" description="Low complexity" evidence="1">
    <location>
        <begin position="524"/>
        <end position="539"/>
    </location>
</feature>
<dbReference type="InterPro" id="IPR044926">
    <property type="entry name" value="RGS_subdomain_2"/>
</dbReference>
<protein>
    <recommendedName>
        <fullName evidence="2">RGS domain-containing protein</fullName>
    </recommendedName>
</protein>
<dbReference type="SMART" id="SM00315">
    <property type="entry name" value="RGS"/>
    <property type="match status" value="1"/>
</dbReference>
<dbReference type="SUPFAM" id="SSF48097">
    <property type="entry name" value="Regulator of G-protein signaling, RGS"/>
    <property type="match status" value="1"/>
</dbReference>
<evidence type="ECO:0000256" key="1">
    <source>
        <dbReference type="SAM" id="MobiDB-lite"/>
    </source>
</evidence>
<evidence type="ECO:0000313" key="3">
    <source>
        <dbReference type="EMBL" id="KAG2385738.1"/>
    </source>
</evidence>
<name>A0AA88GTH9_NAELO</name>
<feature type="domain" description="RGS" evidence="2">
    <location>
        <begin position="23"/>
        <end position="134"/>
    </location>
</feature>
<dbReference type="RefSeq" id="XP_044549731.1">
    <property type="nucleotide sequence ID" value="XM_044692353.1"/>
</dbReference>